<evidence type="ECO:0000256" key="1">
    <source>
        <dbReference type="ARBA" id="ARBA00001933"/>
    </source>
</evidence>
<dbReference type="PANTHER" id="PTHR42885">
    <property type="entry name" value="HISTIDINOL-PHOSPHATE AMINOTRANSFERASE-RELATED"/>
    <property type="match status" value="1"/>
</dbReference>
<proteinExistence type="inferred from homology"/>
<keyword evidence="12" id="KW-1185">Reference proteome</keyword>
<feature type="domain" description="Aminotransferase class I/classII large" evidence="10">
    <location>
        <begin position="48"/>
        <end position="354"/>
    </location>
</feature>
<keyword evidence="8 9" id="KW-0368">Histidine biosynthesis</keyword>
<keyword evidence="4 9" id="KW-0032">Aminotransferase</keyword>
<dbReference type="Proteomes" id="UP000323876">
    <property type="component" value="Unassembled WGS sequence"/>
</dbReference>
<protein>
    <recommendedName>
        <fullName evidence="9">Histidinol-phosphate aminotransferase</fullName>
        <ecNumber evidence="9">2.6.1.9</ecNumber>
    </recommendedName>
    <alternativeName>
        <fullName evidence="9">Imidazole acetol-phosphate transaminase</fullName>
    </alternativeName>
</protein>
<gene>
    <name evidence="9 11" type="primary">hisC</name>
    <name evidence="11" type="ORF">F3087_40410</name>
</gene>
<dbReference type="EC" id="2.6.1.9" evidence="9"/>
<evidence type="ECO:0000256" key="3">
    <source>
        <dbReference type="ARBA" id="ARBA00011738"/>
    </source>
</evidence>
<evidence type="ECO:0000256" key="7">
    <source>
        <dbReference type="ARBA" id="ARBA00022898"/>
    </source>
</evidence>
<dbReference type="OrthoDB" id="9809616at2"/>
<evidence type="ECO:0000256" key="9">
    <source>
        <dbReference type="HAMAP-Rule" id="MF_01023"/>
    </source>
</evidence>
<organism evidence="11 12">
    <name type="scientific">Nocardia colli</name>
    <dbReference type="NCBI Taxonomy" id="2545717"/>
    <lineage>
        <taxon>Bacteria</taxon>
        <taxon>Bacillati</taxon>
        <taxon>Actinomycetota</taxon>
        <taxon>Actinomycetes</taxon>
        <taxon>Mycobacteriales</taxon>
        <taxon>Nocardiaceae</taxon>
        <taxon>Nocardia</taxon>
    </lineage>
</organism>
<evidence type="ECO:0000256" key="2">
    <source>
        <dbReference type="ARBA" id="ARBA00007970"/>
    </source>
</evidence>
<comment type="catalytic activity">
    <reaction evidence="9">
        <text>L-histidinol phosphate + 2-oxoglutarate = 3-(imidazol-4-yl)-2-oxopropyl phosphate + L-glutamate</text>
        <dbReference type="Rhea" id="RHEA:23744"/>
        <dbReference type="ChEBI" id="CHEBI:16810"/>
        <dbReference type="ChEBI" id="CHEBI:29985"/>
        <dbReference type="ChEBI" id="CHEBI:57766"/>
        <dbReference type="ChEBI" id="CHEBI:57980"/>
        <dbReference type="EC" id="2.6.1.9"/>
    </reaction>
</comment>
<evidence type="ECO:0000256" key="6">
    <source>
        <dbReference type="ARBA" id="ARBA00022679"/>
    </source>
</evidence>
<dbReference type="InterPro" id="IPR005861">
    <property type="entry name" value="HisP_aminotrans"/>
</dbReference>
<accession>A0A5N0DVB1</accession>
<dbReference type="UniPathway" id="UPA00031">
    <property type="reaction ID" value="UER00012"/>
</dbReference>
<sequence length="364" mass="39891">MDEIMHLVRPAIAKMTPYSSARTEGSQIAMRIRLDANESPYPPYPAGADQYELNRYPEGQPEQLLDTFADFYGVPRDRLLFTRGADEAIDLLVRGFCTEGIDAILQASPTFAMYAHSAQVQGVDIVDVPLVSPDFQLDVAGILAARDEHPNIKLLFFCSPNNPTGNLLERNDILSIATALTGKSIIVVDELYLDYSGTDSLAAVLSDCPNIVVLRSMSKEYSLAGERFGITIANPEIISVLGRMLAPYSLTQTAIRAVAQAMTPDGLAYARANIANILDERWRVSQALAASPVVVKVFLSDANFLLVEVDDARRLVRVMQENGIKIRDRSTMHGTGNCVRISIGTPAENDAMLSVLECYSEEWG</sequence>
<dbReference type="InterPro" id="IPR015424">
    <property type="entry name" value="PyrdxlP-dep_Trfase"/>
</dbReference>
<comment type="cofactor">
    <cofactor evidence="1 9">
        <name>pyridoxal 5'-phosphate</name>
        <dbReference type="ChEBI" id="CHEBI:597326"/>
    </cofactor>
</comment>
<dbReference type="AlphaFoldDB" id="A0A5N0DVB1"/>
<dbReference type="InterPro" id="IPR015422">
    <property type="entry name" value="PyrdxlP-dep_Trfase_small"/>
</dbReference>
<keyword evidence="7 9" id="KW-0663">Pyridoxal phosphate</keyword>
<dbReference type="HAMAP" id="MF_01023">
    <property type="entry name" value="HisC_aminotrans_2"/>
    <property type="match status" value="1"/>
</dbReference>
<dbReference type="GO" id="GO:0030170">
    <property type="term" value="F:pyridoxal phosphate binding"/>
    <property type="evidence" value="ECO:0007669"/>
    <property type="project" value="InterPro"/>
</dbReference>
<evidence type="ECO:0000313" key="12">
    <source>
        <dbReference type="Proteomes" id="UP000323876"/>
    </source>
</evidence>
<dbReference type="Pfam" id="PF00155">
    <property type="entry name" value="Aminotran_1_2"/>
    <property type="match status" value="1"/>
</dbReference>
<keyword evidence="6 9" id="KW-0808">Transferase</keyword>
<feature type="modified residue" description="N6-(pyridoxal phosphate)lysine" evidence="9">
    <location>
        <position position="219"/>
    </location>
</feature>
<comment type="similarity">
    <text evidence="2 9">Belongs to the class-II pyridoxal-phosphate-dependent aminotransferase family. Histidinol-phosphate aminotransferase subfamily.</text>
</comment>
<dbReference type="PANTHER" id="PTHR42885:SF2">
    <property type="entry name" value="HISTIDINOL-PHOSPHATE AMINOTRANSFERASE"/>
    <property type="match status" value="1"/>
</dbReference>
<reference evidence="11 12" key="1">
    <citation type="submission" date="2019-09" db="EMBL/GenBank/DDBJ databases">
        <authorList>
            <person name="Wang X."/>
        </authorList>
    </citation>
    <scope>NUCLEOTIDE SEQUENCE [LARGE SCALE GENOMIC DNA]</scope>
    <source>
        <strain evidence="11 12">CICC 11023</strain>
    </source>
</reference>
<comment type="pathway">
    <text evidence="9">Amino-acid biosynthesis; L-histidine biosynthesis; L-histidine from 5-phospho-alpha-D-ribose 1-diphosphate: step 7/9.</text>
</comment>
<dbReference type="Gene3D" id="3.40.640.10">
    <property type="entry name" value="Type I PLP-dependent aspartate aminotransferase-like (Major domain)"/>
    <property type="match status" value="1"/>
</dbReference>
<evidence type="ECO:0000256" key="8">
    <source>
        <dbReference type="ARBA" id="ARBA00023102"/>
    </source>
</evidence>
<dbReference type="CDD" id="cd00609">
    <property type="entry name" value="AAT_like"/>
    <property type="match status" value="1"/>
</dbReference>
<dbReference type="InterPro" id="IPR015421">
    <property type="entry name" value="PyrdxlP-dep_Trfase_major"/>
</dbReference>
<evidence type="ECO:0000256" key="5">
    <source>
        <dbReference type="ARBA" id="ARBA00022605"/>
    </source>
</evidence>
<comment type="subunit">
    <text evidence="3 9">Homodimer.</text>
</comment>
<dbReference type="SUPFAM" id="SSF53383">
    <property type="entry name" value="PLP-dependent transferases"/>
    <property type="match status" value="1"/>
</dbReference>
<keyword evidence="5 9" id="KW-0028">Amino-acid biosynthesis</keyword>
<dbReference type="GO" id="GO:0004400">
    <property type="term" value="F:histidinol-phosphate transaminase activity"/>
    <property type="evidence" value="ECO:0007669"/>
    <property type="project" value="UniProtKB-UniRule"/>
</dbReference>
<evidence type="ECO:0000313" key="11">
    <source>
        <dbReference type="EMBL" id="KAA8880586.1"/>
    </source>
</evidence>
<dbReference type="EMBL" id="VXLC01000032">
    <property type="protein sequence ID" value="KAA8880586.1"/>
    <property type="molecule type" value="Genomic_DNA"/>
</dbReference>
<dbReference type="Gene3D" id="3.90.1150.10">
    <property type="entry name" value="Aspartate Aminotransferase, domain 1"/>
    <property type="match status" value="1"/>
</dbReference>
<dbReference type="RefSeq" id="WP_150407464.1">
    <property type="nucleotide sequence ID" value="NZ_VXLC01000032.1"/>
</dbReference>
<comment type="caution">
    <text evidence="11">The sequence shown here is derived from an EMBL/GenBank/DDBJ whole genome shotgun (WGS) entry which is preliminary data.</text>
</comment>
<evidence type="ECO:0000259" key="10">
    <source>
        <dbReference type="Pfam" id="PF00155"/>
    </source>
</evidence>
<dbReference type="GO" id="GO:0000105">
    <property type="term" value="P:L-histidine biosynthetic process"/>
    <property type="evidence" value="ECO:0007669"/>
    <property type="project" value="UniProtKB-UniRule"/>
</dbReference>
<dbReference type="NCBIfam" id="TIGR01141">
    <property type="entry name" value="hisC"/>
    <property type="match status" value="1"/>
</dbReference>
<evidence type="ECO:0000256" key="4">
    <source>
        <dbReference type="ARBA" id="ARBA00022576"/>
    </source>
</evidence>
<dbReference type="InterPro" id="IPR004839">
    <property type="entry name" value="Aminotransferase_I/II_large"/>
</dbReference>
<name>A0A5N0DVB1_9NOCA</name>